<dbReference type="SUPFAM" id="SSF49899">
    <property type="entry name" value="Concanavalin A-like lectins/glucanases"/>
    <property type="match status" value="1"/>
</dbReference>
<feature type="chain" id="PRO_5012861189" evidence="2">
    <location>
        <begin position="19"/>
        <end position="305"/>
    </location>
</feature>
<protein>
    <submittedName>
        <fullName evidence="4">Por secretion system C-terminal sorting domain-containing protein</fullName>
    </submittedName>
</protein>
<reference evidence="5" key="1">
    <citation type="submission" date="2016-11" db="EMBL/GenBank/DDBJ databases">
        <authorList>
            <person name="Varghese N."/>
            <person name="Submissions S."/>
        </authorList>
    </citation>
    <scope>NUCLEOTIDE SEQUENCE [LARGE SCALE GENOMIC DNA]</scope>
    <source>
        <strain evidence="5">YR203</strain>
    </source>
</reference>
<keyword evidence="1 2" id="KW-0732">Signal</keyword>
<sequence>MKKNYSIAACLFSIVSFAQQIVSFENSDGFYAGDIQGQGTWISTPTGDEPPNVLHQVICTDNATHGSNSLKIVKENTYGTQSIPIIGAFDNLPVLLSHNNFTVSFDMNMSQLQGSIFSFQALRSADEKYVVRLDFDNSGVVKVLKNFSGISSMESTSSSWSPNSWYRMKIVGTAADIKYYLNETLIYSGTAAEELNIDQLRFVHDNTEGVAYIDNIKIYNQAMLSVSNSTVNNNTVRVYPNPATDFIKISSSGKIKSIEVYDSVGKKVEATLKNDRVDVTSLNAGLYWVNIKTDGENFSEKFIKK</sequence>
<dbReference type="NCBIfam" id="TIGR04183">
    <property type="entry name" value="Por_Secre_tail"/>
    <property type="match status" value="1"/>
</dbReference>
<evidence type="ECO:0000256" key="2">
    <source>
        <dbReference type="SAM" id="SignalP"/>
    </source>
</evidence>
<evidence type="ECO:0000256" key="1">
    <source>
        <dbReference type="ARBA" id="ARBA00022729"/>
    </source>
</evidence>
<name>A0A1M5F2N8_9FLAO</name>
<dbReference type="InterPro" id="IPR026444">
    <property type="entry name" value="Secre_tail"/>
</dbReference>
<evidence type="ECO:0000313" key="5">
    <source>
        <dbReference type="Proteomes" id="UP000184108"/>
    </source>
</evidence>
<dbReference type="InterPro" id="IPR013320">
    <property type="entry name" value="ConA-like_dom_sf"/>
</dbReference>
<dbReference type="Proteomes" id="UP000184108">
    <property type="component" value="Unassembled WGS sequence"/>
</dbReference>
<gene>
    <name evidence="4" type="ORF">SAMN02787073_3119</name>
</gene>
<feature type="signal peptide" evidence="2">
    <location>
        <begin position="1"/>
        <end position="18"/>
    </location>
</feature>
<dbReference type="AlphaFoldDB" id="A0A1M5F2N8"/>
<dbReference type="RefSeq" id="WP_073174402.1">
    <property type="nucleotide sequence ID" value="NZ_FQVE01000003.1"/>
</dbReference>
<organism evidence="4 5">
    <name type="scientific">Chryseobacterium vrystaatense</name>
    <dbReference type="NCBI Taxonomy" id="307480"/>
    <lineage>
        <taxon>Bacteria</taxon>
        <taxon>Pseudomonadati</taxon>
        <taxon>Bacteroidota</taxon>
        <taxon>Flavobacteriia</taxon>
        <taxon>Flavobacteriales</taxon>
        <taxon>Weeksellaceae</taxon>
        <taxon>Chryseobacterium group</taxon>
        <taxon>Chryseobacterium</taxon>
    </lineage>
</organism>
<dbReference type="GO" id="GO:0004553">
    <property type="term" value="F:hydrolase activity, hydrolyzing O-glycosyl compounds"/>
    <property type="evidence" value="ECO:0007669"/>
    <property type="project" value="UniProtKB-ARBA"/>
</dbReference>
<evidence type="ECO:0000313" key="4">
    <source>
        <dbReference type="EMBL" id="SHF85779.1"/>
    </source>
</evidence>
<feature type="domain" description="Secretion system C-terminal sorting" evidence="3">
    <location>
        <begin position="238"/>
        <end position="303"/>
    </location>
</feature>
<evidence type="ECO:0000259" key="3">
    <source>
        <dbReference type="Pfam" id="PF18962"/>
    </source>
</evidence>
<dbReference type="Gene3D" id="2.60.120.560">
    <property type="entry name" value="Exo-inulinase, domain 1"/>
    <property type="match status" value="1"/>
</dbReference>
<dbReference type="GO" id="GO:0005975">
    <property type="term" value="P:carbohydrate metabolic process"/>
    <property type="evidence" value="ECO:0007669"/>
    <property type="project" value="UniProtKB-ARBA"/>
</dbReference>
<proteinExistence type="predicted"/>
<accession>A0A1M5F2N8</accession>
<dbReference type="EMBL" id="FQVE01000003">
    <property type="protein sequence ID" value="SHF85779.1"/>
    <property type="molecule type" value="Genomic_DNA"/>
</dbReference>
<dbReference type="Pfam" id="PF18962">
    <property type="entry name" value="Por_Secre_tail"/>
    <property type="match status" value="1"/>
</dbReference>